<dbReference type="InterPro" id="IPR029787">
    <property type="entry name" value="Nucleotide_cyclase"/>
</dbReference>
<dbReference type="GO" id="GO:0035556">
    <property type="term" value="P:intracellular signal transduction"/>
    <property type="evidence" value="ECO:0007669"/>
    <property type="project" value="InterPro"/>
</dbReference>
<dbReference type="eggNOG" id="KOG1023">
    <property type="taxonomic scope" value="Eukaryota"/>
</dbReference>
<evidence type="ECO:0000259" key="7">
    <source>
        <dbReference type="PROSITE" id="PS50125"/>
    </source>
</evidence>
<dbReference type="SUPFAM" id="SSF55073">
    <property type="entry name" value="Nucleotide cyclase"/>
    <property type="match status" value="1"/>
</dbReference>
<dbReference type="Proteomes" id="UP000011087">
    <property type="component" value="Unassembled WGS sequence"/>
</dbReference>
<evidence type="ECO:0000256" key="4">
    <source>
        <dbReference type="ARBA" id="ARBA00022989"/>
    </source>
</evidence>
<dbReference type="PROSITE" id="PS50125">
    <property type="entry name" value="GUANYLATE_CYCLASE_2"/>
    <property type="match status" value="1"/>
</dbReference>
<dbReference type="GO" id="GO:0005886">
    <property type="term" value="C:plasma membrane"/>
    <property type="evidence" value="ECO:0007669"/>
    <property type="project" value="TreeGrafter"/>
</dbReference>
<dbReference type="PANTHER" id="PTHR11920:SF335">
    <property type="entry name" value="GUANYLATE CYCLASE"/>
    <property type="match status" value="1"/>
</dbReference>
<keyword evidence="3" id="KW-0547">Nucleotide-binding</keyword>
<dbReference type="AlphaFoldDB" id="L1IU07"/>
<sequence length="196" mass="21948">MAGKKVYPEHRDCVTIFFSDIVSFTDISSTLPPEKISDMLDRLYSRFDNITHDHAIFKVETIGDAYMAVTNLVEDQKEDHALRIAQFAKLAVQCASETLIDRDDPSKGYVQIRVGFHSGPVVANVVGSRNLRYCLFGDTVNTASRMESNSEAGRIHCSKFSADLLKSQGGESEFRITSRGVRQIKGKGDMETFWVE</sequence>
<protein>
    <recommendedName>
        <fullName evidence="7">Guanylate cyclase domain-containing protein</fullName>
    </recommendedName>
</protein>
<dbReference type="EnsemblProtists" id="EKX39364">
    <property type="protein sequence ID" value="EKX39364"/>
    <property type="gene ID" value="GUITHDRAFT_89122"/>
</dbReference>
<dbReference type="GO" id="GO:0000166">
    <property type="term" value="F:nucleotide binding"/>
    <property type="evidence" value="ECO:0007669"/>
    <property type="project" value="UniProtKB-KW"/>
</dbReference>
<dbReference type="KEGG" id="gtt:GUITHDRAFT_89122"/>
<dbReference type="HOGENOM" id="CLU_001072_6_1_1"/>
<gene>
    <name evidence="8" type="ORF">GUITHDRAFT_89122</name>
</gene>
<name>L1IU07_GUITC</name>
<dbReference type="GO" id="GO:0004383">
    <property type="term" value="F:guanylate cyclase activity"/>
    <property type="evidence" value="ECO:0007669"/>
    <property type="project" value="TreeGrafter"/>
</dbReference>
<keyword evidence="2" id="KW-0812">Transmembrane</keyword>
<keyword evidence="4" id="KW-1133">Transmembrane helix</keyword>
<evidence type="ECO:0000256" key="1">
    <source>
        <dbReference type="ARBA" id="ARBA00004370"/>
    </source>
</evidence>
<dbReference type="Gene3D" id="3.30.70.1230">
    <property type="entry name" value="Nucleotide cyclase"/>
    <property type="match status" value="1"/>
</dbReference>
<evidence type="ECO:0000313" key="10">
    <source>
        <dbReference type="Proteomes" id="UP000011087"/>
    </source>
</evidence>
<dbReference type="InterPro" id="IPR001054">
    <property type="entry name" value="A/G_cyclase"/>
</dbReference>
<evidence type="ECO:0000256" key="5">
    <source>
        <dbReference type="ARBA" id="ARBA00023136"/>
    </source>
</evidence>
<evidence type="ECO:0000313" key="9">
    <source>
        <dbReference type="EnsemblProtists" id="EKX39364"/>
    </source>
</evidence>
<keyword evidence="10" id="KW-1185">Reference proteome</keyword>
<accession>L1IU07</accession>
<evidence type="ECO:0000256" key="3">
    <source>
        <dbReference type="ARBA" id="ARBA00022741"/>
    </source>
</evidence>
<dbReference type="OrthoDB" id="10258068at2759"/>
<evidence type="ECO:0000256" key="2">
    <source>
        <dbReference type="ARBA" id="ARBA00022692"/>
    </source>
</evidence>
<reference evidence="9" key="3">
    <citation type="submission" date="2016-03" db="UniProtKB">
        <authorList>
            <consortium name="EnsemblProtists"/>
        </authorList>
    </citation>
    <scope>IDENTIFICATION</scope>
</reference>
<dbReference type="OMA" id="CESHAMC"/>
<dbReference type="FunFam" id="3.30.70.1230:FF:000030">
    <property type="entry name" value="Si:ch211-215j19.12"/>
    <property type="match status" value="1"/>
</dbReference>
<dbReference type="GO" id="GO:0004016">
    <property type="term" value="F:adenylate cyclase activity"/>
    <property type="evidence" value="ECO:0007669"/>
    <property type="project" value="TreeGrafter"/>
</dbReference>
<dbReference type="Pfam" id="PF00211">
    <property type="entry name" value="Guanylate_cyc"/>
    <property type="match status" value="1"/>
</dbReference>
<dbReference type="EMBL" id="JH993040">
    <property type="protein sequence ID" value="EKX39364.1"/>
    <property type="molecule type" value="Genomic_DNA"/>
</dbReference>
<dbReference type="PANTHER" id="PTHR11920">
    <property type="entry name" value="GUANYLYL CYCLASE"/>
    <property type="match status" value="1"/>
</dbReference>
<dbReference type="GeneID" id="17296105"/>
<evidence type="ECO:0000256" key="6">
    <source>
        <dbReference type="ARBA" id="ARBA00023239"/>
    </source>
</evidence>
<feature type="domain" description="Guanylate cyclase" evidence="7">
    <location>
        <begin position="15"/>
        <end position="147"/>
    </location>
</feature>
<dbReference type="PaxDb" id="55529-EKX39364"/>
<organism evidence="8">
    <name type="scientific">Guillardia theta (strain CCMP2712)</name>
    <name type="common">Cryptophyte</name>
    <dbReference type="NCBI Taxonomy" id="905079"/>
    <lineage>
        <taxon>Eukaryota</taxon>
        <taxon>Cryptophyceae</taxon>
        <taxon>Pyrenomonadales</taxon>
        <taxon>Geminigeraceae</taxon>
        <taxon>Guillardia</taxon>
    </lineage>
</organism>
<dbReference type="CDD" id="cd07302">
    <property type="entry name" value="CHD"/>
    <property type="match status" value="1"/>
</dbReference>
<reference evidence="8 10" key="1">
    <citation type="journal article" date="2012" name="Nature">
        <title>Algal genomes reveal evolutionary mosaicism and the fate of nucleomorphs.</title>
        <authorList>
            <consortium name="DOE Joint Genome Institute"/>
            <person name="Curtis B.A."/>
            <person name="Tanifuji G."/>
            <person name="Burki F."/>
            <person name="Gruber A."/>
            <person name="Irimia M."/>
            <person name="Maruyama S."/>
            <person name="Arias M.C."/>
            <person name="Ball S.G."/>
            <person name="Gile G.H."/>
            <person name="Hirakawa Y."/>
            <person name="Hopkins J.F."/>
            <person name="Kuo A."/>
            <person name="Rensing S.A."/>
            <person name="Schmutz J."/>
            <person name="Symeonidi A."/>
            <person name="Elias M."/>
            <person name="Eveleigh R.J."/>
            <person name="Herman E.K."/>
            <person name="Klute M.J."/>
            <person name="Nakayama T."/>
            <person name="Obornik M."/>
            <person name="Reyes-Prieto A."/>
            <person name="Armbrust E.V."/>
            <person name="Aves S.J."/>
            <person name="Beiko R.G."/>
            <person name="Coutinho P."/>
            <person name="Dacks J.B."/>
            <person name="Durnford D.G."/>
            <person name="Fast N.M."/>
            <person name="Green B.R."/>
            <person name="Grisdale C.J."/>
            <person name="Hempel F."/>
            <person name="Henrissat B."/>
            <person name="Hoppner M.P."/>
            <person name="Ishida K."/>
            <person name="Kim E."/>
            <person name="Koreny L."/>
            <person name="Kroth P.G."/>
            <person name="Liu Y."/>
            <person name="Malik S.B."/>
            <person name="Maier U.G."/>
            <person name="McRose D."/>
            <person name="Mock T."/>
            <person name="Neilson J.A."/>
            <person name="Onodera N.T."/>
            <person name="Poole A.M."/>
            <person name="Pritham E.J."/>
            <person name="Richards T.A."/>
            <person name="Rocap G."/>
            <person name="Roy S.W."/>
            <person name="Sarai C."/>
            <person name="Schaack S."/>
            <person name="Shirato S."/>
            <person name="Slamovits C.H."/>
            <person name="Spencer D.F."/>
            <person name="Suzuki S."/>
            <person name="Worden A.Z."/>
            <person name="Zauner S."/>
            <person name="Barry K."/>
            <person name="Bell C."/>
            <person name="Bharti A.K."/>
            <person name="Crow J.A."/>
            <person name="Grimwood J."/>
            <person name="Kramer R."/>
            <person name="Lindquist E."/>
            <person name="Lucas S."/>
            <person name="Salamov A."/>
            <person name="McFadden G.I."/>
            <person name="Lane C.E."/>
            <person name="Keeling P.J."/>
            <person name="Gray M.W."/>
            <person name="Grigoriev I.V."/>
            <person name="Archibald J.M."/>
        </authorList>
    </citation>
    <scope>NUCLEOTIDE SEQUENCE</scope>
    <source>
        <strain evidence="8 10">CCMP2712</strain>
    </source>
</reference>
<keyword evidence="5" id="KW-0472">Membrane</keyword>
<reference evidence="10" key="2">
    <citation type="submission" date="2012-11" db="EMBL/GenBank/DDBJ databases">
        <authorList>
            <person name="Kuo A."/>
            <person name="Curtis B.A."/>
            <person name="Tanifuji G."/>
            <person name="Burki F."/>
            <person name="Gruber A."/>
            <person name="Irimia M."/>
            <person name="Maruyama S."/>
            <person name="Arias M.C."/>
            <person name="Ball S.G."/>
            <person name="Gile G.H."/>
            <person name="Hirakawa Y."/>
            <person name="Hopkins J.F."/>
            <person name="Rensing S.A."/>
            <person name="Schmutz J."/>
            <person name="Symeonidi A."/>
            <person name="Elias M."/>
            <person name="Eveleigh R.J."/>
            <person name="Herman E.K."/>
            <person name="Klute M.J."/>
            <person name="Nakayama T."/>
            <person name="Obornik M."/>
            <person name="Reyes-Prieto A."/>
            <person name="Armbrust E.V."/>
            <person name="Aves S.J."/>
            <person name="Beiko R.G."/>
            <person name="Coutinho P."/>
            <person name="Dacks J.B."/>
            <person name="Durnford D.G."/>
            <person name="Fast N.M."/>
            <person name="Green B.R."/>
            <person name="Grisdale C."/>
            <person name="Hempe F."/>
            <person name="Henrissat B."/>
            <person name="Hoppner M.P."/>
            <person name="Ishida K.-I."/>
            <person name="Kim E."/>
            <person name="Koreny L."/>
            <person name="Kroth P.G."/>
            <person name="Liu Y."/>
            <person name="Malik S.-B."/>
            <person name="Maier U.G."/>
            <person name="McRose D."/>
            <person name="Mock T."/>
            <person name="Neilson J.A."/>
            <person name="Onodera N.T."/>
            <person name="Poole A.M."/>
            <person name="Pritham E.J."/>
            <person name="Richards T.A."/>
            <person name="Rocap G."/>
            <person name="Roy S.W."/>
            <person name="Sarai C."/>
            <person name="Schaack S."/>
            <person name="Shirato S."/>
            <person name="Slamovits C.H."/>
            <person name="Spencer D.F."/>
            <person name="Suzuki S."/>
            <person name="Worden A.Z."/>
            <person name="Zauner S."/>
            <person name="Barry K."/>
            <person name="Bell C."/>
            <person name="Bharti A.K."/>
            <person name="Crow J.A."/>
            <person name="Grimwood J."/>
            <person name="Kramer R."/>
            <person name="Lindquist E."/>
            <person name="Lucas S."/>
            <person name="Salamov A."/>
            <person name="McFadden G.I."/>
            <person name="Lane C.E."/>
            <person name="Keeling P.J."/>
            <person name="Gray M.W."/>
            <person name="Grigoriev I.V."/>
            <person name="Archibald J.M."/>
        </authorList>
    </citation>
    <scope>NUCLEOTIDE SEQUENCE</scope>
    <source>
        <strain evidence="10">CCMP2712</strain>
    </source>
</reference>
<dbReference type="SMART" id="SM00044">
    <property type="entry name" value="CYCc"/>
    <property type="match status" value="1"/>
</dbReference>
<keyword evidence="6" id="KW-0456">Lyase</keyword>
<dbReference type="InterPro" id="IPR050401">
    <property type="entry name" value="Cyclic_nucleotide_synthase"/>
</dbReference>
<proteinExistence type="predicted"/>
<dbReference type="GO" id="GO:0007168">
    <property type="term" value="P:receptor guanylyl cyclase signaling pathway"/>
    <property type="evidence" value="ECO:0007669"/>
    <property type="project" value="TreeGrafter"/>
</dbReference>
<comment type="subcellular location">
    <subcellularLocation>
        <location evidence="1">Membrane</location>
    </subcellularLocation>
</comment>
<dbReference type="GO" id="GO:0001653">
    <property type="term" value="F:peptide receptor activity"/>
    <property type="evidence" value="ECO:0007669"/>
    <property type="project" value="TreeGrafter"/>
</dbReference>
<dbReference type="RefSeq" id="XP_005826344.1">
    <property type="nucleotide sequence ID" value="XM_005826287.1"/>
</dbReference>
<evidence type="ECO:0000313" key="8">
    <source>
        <dbReference type="EMBL" id="EKX39364.1"/>
    </source>
</evidence>